<dbReference type="PANTHER" id="PTHR22726:SF1">
    <property type="entry name" value="METALLOENDOPEPTIDASE OMA1, MITOCHONDRIAL"/>
    <property type="match status" value="1"/>
</dbReference>
<comment type="similarity">
    <text evidence="6">Belongs to the peptidase M48 family.</text>
</comment>
<comment type="cofactor">
    <cofactor evidence="6">
        <name>Zn(2+)</name>
        <dbReference type="ChEBI" id="CHEBI:29105"/>
    </cofactor>
    <text evidence="6">Binds 1 zinc ion per subunit.</text>
</comment>
<evidence type="ECO:0000256" key="5">
    <source>
        <dbReference type="ARBA" id="ARBA00023049"/>
    </source>
</evidence>
<sequence length="424" mass="46364">MHATRACRRAAALLSTSSLTCRLPSSCSLVSRHLERILVLSRSPPRLPTLTSDSVSSSRRNLSTSTPPRRAQYSRFDDDPNHPPPHSRGFQKRDIIIYTLGAGSAVYYIFHLEQVPETGRWRFMDVSPKFEASLWEASYTELSNQFRDKLLPPSHVITQHVHRVVSRILDANDLGTLRGDPRTPITPARMMVQQPSLGGFGGGDGEEGAPDLWDPDANVTGWRSAAQGKEWKLLVVNDQKVVNAMAAPGTVVVFTGILPVAKDEQGLAAILGHEIGHVVARHTAERYSYSKVLIAFAWLAELIGLPYGFGNIMSTLLMELPHSRQQEYEADKIGLKLSAKACYDPTGAPSMFKRLGALEKSNTGLNVSFLNTHPASDDRVKQLEALLPEAFAIQASVCGGMSDYMGGFGDAVASGLGIRTSWDK</sequence>
<comment type="caution">
    <text evidence="9">The sequence shown here is derived from an EMBL/GenBank/DDBJ whole genome shotgun (WGS) entry which is preliminary data.</text>
</comment>
<dbReference type="InterPro" id="IPR001915">
    <property type="entry name" value="Peptidase_M48"/>
</dbReference>
<feature type="domain" description="Peptidase M48" evidence="8">
    <location>
        <begin position="226"/>
        <end position="385"/>
    </location>
</feature>
<evidence type="ECO:0000256" key="2">
    <source>
        <dbReference type="ARBA" id="ARBA00022723"/>
    </source>
</evidence>
<accession>A0A9P5JW29</accession>
<organism evidence="9 10">
    <name type="scientific">Russula ochroleuca</name>
    <dbReference type="NCBI Taxonomy" id="152965"/>
    <lineage>
        <taxon>Eukaryota</taxon>
        <taxon>Fungi</taxon>
        <taxon>Dikarya</taxon>
        <taxon>Basidiomycota</taxon>
        <taxon>Agaricomycotina</taxon>
        <taxon>Agaricomycetes</taxon>
        <taxon>Russulales</taxon>
        <taxon>Russulaceae</taxon>
        <taxon>Russula</taxon>
    </lineage>
</organism>
<dbReference type="EMBL" id="WHVB01000047">
    <property type="protein sequence ID" value="KAF8465426.1"/>
    <property type="molecule type" value="Genomic_DNA"/>
</dbReference>
<dbReference type="GO" id="GO:0051603">
    <property type="term" value="P:proteolysis involved in protein catabolic process"/>
    <property type="evidence" value="ECO:0007669"/>
    <property type="project" value="TreeGrafter"/>
</dbReference>
<dbReference type="CDD" id="cd07331">
    <property type="entry name" value="M48C_Oma1_like"/>
    <property type="match status" value="1"/>
</dbReference>
<protein>
    <submittedName>
        <fullName evidence="9">Peptidase family M48-domain-containing protein</fullName>
    </submittedName>
</protein>
<feature type="compositionally biased region" description="Low complexity" evidence="7">
    <location>
        <begin position="49"/>
        <end position="70"/>
    </location>
</feature>
<evidence type="ECO:0000259" key="8">
    <source>
        <dbReference type="Pfam" id="PF01435"/>
    </source>
</evidence>
<keyword evidence="3 6" id="KW-0378">Hydrolase</keyword>
<dbReference type="Pfam" id="PF01435">
    <property type="entry name" value="Peptidase_M48"/>
    <property type="match status" value="1"/>
</dbReference>
<keyword evidence="10" id="KW-1185">Reference proteome</keyword>
<reference evidence="9" key="2">
    <citation type="journal article" date="2020" name="Nat. Commun.">
        <title>Large-scale genome sequencing of mycorrhizal fungi provides insights into the early evolution of symbiotic traits.</title>
        <authorList>
            <person name="Miyauchi S."/>
            <person name="Kiss E."/>
            <person name="Kuo A."/>
            <person name="Drula E."/>
            <person name="Kohler A."/>
            <person name="Sanchez-Garcia M."/>
            <person name="Morin E."/>
            <person name="Andreopoulos B."/>
            <person name="Barry K.W."/>
            <person name="Bonito G."/>
            <person name="Buee M."/>
            <person name="Carver A."/>
            <person name="Chen C."/>
            <person name="Cichocki N."/>
            <person name="Clum A."/>
            <person name="Culley D."/>
            <person name="Crous P.W."/>
            <person name="Fauchery L."/>
            <person name="Girlanda M."/>
            <person name="Hayes R.D."/>
            <person name="Keri Z."/>
            <person name="LaButti K."/>
            <person name="Lipzen A."/>
            <person name="Lombard V."/>
            <person name="Magnuson J."/>
            <person name="Maillard F."/>
            <person name="Murat C."/>
            <person name="Nolan M."/>
            <person name="Ohm R.A."/>
            <person name="Pangilinan J."/>
            <person name="Pereira M.F."/>
            <person name="Perotto S."/>
            <person name="Peter M."/>
            <person name="Pfister S."/>
            <person name="Riley R."/>
            <person name="Sitrit Y."/>
            <person name="Stielow J.B."/>
            <person name="Szollosi G."/>
            <person name="Zifcakova L."/>
            <person name="Stursova M."/>
            <person name="Spatafora J.W."/>
            <person name="Tedersoo L."/>
            <person name="Vaario L.M."/>
            <person name="Yamada A."/>
            <person name="Yan M."/>
            <person name="Wang P."/>
            <person name="Xu J."/>
            <person name="Bruns T."/>
            <person name="Baldrian P."/>
            <person name="Vilgalys R."/>
            <person name="Dunand C."/>
            <person name="Henrissat B."/>
            <person name="Grigoriev I.V."/>
            <person name="Hibbett D."/>
            <person name="Nagy L.G."/>
            <person name="Martin F.M."/>
        </authorList>
    </citation>
    <scope>NUCLEOTIDE SEQUENCE</scope>
    <source>
        <strain evidence="9">Prilba</strain>
    </source>
</reference>
<dbReference type="InterPro" id="IPR051156">
    <property type="entry name" value="Mito/Outer_Membr_Metalloprot"/>
</dbReference>
<evidence type="ECO:0000256" key="4">
    <source>
        <dbReference type="ARBA" id="ARBA00022833"/>
    </source>
</evidence>
<keyword evidence="2" id="KW-0479">Metal-binding</keyword>
<reference evidence="9" key="1">
    <citation type="submission" date="2019-10" db="EMBL/GenBank/DDBJ databases">
        <authorList>
            <consortium name="DOE Joint Genome Institute"/>
            <person name="Kuo A."/>
            <person name="Miyauchi S."/>
            <person name="Kiss E."/>
            <person name="Drula E."/>
            <person name="Kohler A."/>
            <person name="Sanchez-Garcia M."/>
            <person name="Andreopoulos B."/>
            <person name="Barry K.W."/>
            <person name="Bonito G."/>
            <person name="Buee M."/>
            <person name="Carver A."/>
            <person name="Chen C."/>
            <person name="Cichocki N."/>
            <person name="Clum A."/>
            <person name="Culley D."/>
            <person name="Crous P.W."/>
            <person name="Fauchery L."/>
            <person name="Girlanda M."/>
            <person name="Hayes R."/>
            <person name="Keri Z."/>
            <person name="LaButti K."/>
            <person name="Lipzen A."/>
            <person name="Lombard V."/>
            <person name="Magnuson J."/>
            <person name="Maillard F."/>
            <person name="Morin E."/>
            <person name="Murat C."/>
            <person name="Nolan M."/>
            <person name="Ohm R."/>
            <person name="Pangilinan J."/>
            <person name="Pereira M."/>
            <person name="Perotto S."/>
            <person name="Peter M."/>
            <person name="Riley R."/>
            <person name="Sitrit Y."/>
            <person name="Stielow B."/>
            <person name="Szollosi G."/>
            <person name="Zifcakova L."/>
            <person name="Stursova M."/>
            <person name="Spatafora J.W."/>
            <person name="Tedersoo L."/>
            <person name="Vaario L.-M."/>
            <person name="Yamada A."/>
            <person name="Yan M."/>
            <person name="Wang P."/>
            <person name="Xu J."/>
            <person name="Bruns T."/>
            <person name="Baldrian P."/>
            <person name="Vilgalys R."/>
            <person name="Henrissat B."/>
            <person name="Grigoriev I.V."/>
            <person name="Hibbett D."/>
            <person name="Nagy L.G."/>
            <person name="Martin F.M."/>
        </authorList>
    </citation>
    <scope>NUCLEOTIDE SEQUENCE</scope>
    <source>
        <strain evidence="9">Prilba</strain>
    </source>
</reference>
<evidence type="ECO:0000256" key="3">
    <source>
        <dbReference type="ARBA" id="ARBA00022801"/>
    </source>
</evidence>
<dbReference type="PANTHER" id="PTHR22726">
    <property type="entry name" value="METALLOENDOPEPTIDASE OMA1"/>
    <property type="match status" value="1"/>
</dbReference>
<dbReference type="Proteomes" id="UP000759537">
    <property type="component" value="Unassembled WGS sequence"/>
</dbReference>
<keyword evidence="1 6" id="KW-0645">Protease</keyword>
<evidence type="ECO:0000256" key="1">
    <source>
        <dbReference type="ARBA" id="ARBA00022670"/>
    </source>
</evidence>
<evidence type="ECO:0000256" key="6">
    <source>
        <dbReference type="RuleBase" id="RU003983"/>
    </source>
</evidence>
<keyword evidence="5 6" id="KW-0482">Metalloprotease</keyword>
<dbReference type="GO" id="GO:0046872">
    <property type="term" value="F:metal ion binding"/>
    <property type="evidence" value="ECO:0007669"/>
    <property type="project" value="UniProtKB-KW"/>
</dbReference>
<name>A0A9P5JW29_9AGAM</name>
<dbReference type="GO" id="GO:0016020">
    <property type="term" value="C:membrane"/>
    <property type="evidence" value="ECO:0007669"/>
    <property type="project" value="TreeGrafter"/>
</dbReference>
<evidence type="ECO:0000313" key="9">
    <source>
        <dbReference type="EMBL" id="KAF8465426.1"/>
    </source>
</evidence>
<evidence type="ECO:0000256" key="7">
    <source>
        <dbReference type="SAM" id="MobiDB-lite"/>
    </source>
</evidence>
<dbReference type="Gene3D" id="3.30.2010.10">
    <property type="entry name" value="Metalloproteases ('zincins'), catalytic domain"/>
    <property type="match status" value="1"/>
</dbReference>
<feature type="region of interest" description="Disordered" evidence="7">
    <location>
        <begin position="49"/>
        <end position="89"/>
    </location>
</feature>
<evidence type="ECO:0000313" key="10">
    <source>
        <dbReference type="Proteomes" id="UP000759537"/>
    </source>
</evidence>
<dbReference type="GO" id="GO:0004222">
    <property type="term" value="F:metalloendopeptidase activity"/>
    <property type="evidence" value="ECO:0007669"/>
    <property type="project" value="InterPro"/>
</dbReference>
<keyword evidence="4 6" id="KW-0862">Zinc</keyword>
<gene>
    <name evidence="9" type="ORF">DFH94DRAFT_857647</name>
</gene>
<proteinExistence type="inferred from homology"/>
<dbReference type="AlphaFoldDB" id="A0A9P5JW29"/>
<dbReference type="OrthoDB" id="7464992at2759"/>